<dbReference type="Proteomes" id="UP001596031">
    <property type="component" value="Unassembled WGS sequence"/>
</dbReference>
<protein>
    <submittedName>
        <fullName evidence="3">Uncharacterized protein</fullName>
    </submittedName>
</protein>
<evidence type="ECO:0000256" key="2">
    <source>
        <dbReference type="SAM" id="SignalP"/>
    </source>
</evidence>
<proteinExistence type="predicted"/>
<keyword evidence="4" id="KW-1185">Reference proteome</keyword>
<dbReference type="EMBL" id="JBHSMS010000036">
    <property type="protein sequence ID" value="MFC5511643.1"/>
    <property type="molecule type" value="Genomic_DNA"/>
</dbReference>
<sequence>MNKPGLLAVLSVIAPLCAAAPQEPAPPTPPPDCGGADDTWRASGALPARASVAPAPHLGSVAPANRVLSHTETPSMRAMRAAREKEAAREGGRAPEAQSQSGTPCVPKTGPQDDKQR</sequence>
<gene>
    <name evidence="3" type="ORF">ACFPOU_10965</name>
</gene>
<feature type="compositionally biased region" description="Pro residues" evidence="1">
    <location>
        <begin position="23"/>
        <end position="32"/>
    </location>
</feature>
<dbReference type="RefSeq" id="WP_379720676.1">
    <property type="nucleotide sequence ID" value="NZ_JBHSMS010000036.1"/>
</dbReference>
<feature type="compositionally biased region" description="Basic and acidic residues" evidence="1">
    <location>
        <begin position="81"/>
        <end position="93"/>
    </location>
</feature>
<feature type="region of interest" description="Disordered" evidence="1">
    <location>
        <begin position="20"/>
        <end position="117"/>
    </location>
</feature>
<evidence type="ECO:0000313" key="4">
    <source>
        <dbReference type="Proteomes" id="UP001596031"/>
    </source>
</evidence>
<reference evidence="4" key="1">
    <citation type="journal article" date="2019" name="Int. J. Syst. Evol. Microbiol.">
        <title>The Global Catalogue of Microorganisms (GCM) 10K type strain sequencing project: providing services to taxonomists for standard genome sequencing and annotation.</title>
        <authorList>
            <consortium name="The Broad Institute Genomics Platform"/>
            <consortium name="The Broad Institute Genome Sequencing Center for Infectious Disease"/>
            <person name="Wu L."/>
            <person name="Ma J."/>
        </authorList>
    </citation>
    <scope>NUCLEOTIDE SEQUENCE [LARGE SCALE GENOMIC DNA]</scope>
    <source>
        <strain evidence="4">CCUG 38813</strain>
    </source>
</reference>
<evidence type="ECO:0000256" key="1">
    <source>
        <dbReference type="SAM" id="MobiDB-lite"/>
    </source>
</evidence>
<feature type="signal peptide" evidence="2">
    <location>
        <begin position="1"/>
        <end position="19"/>
    </location>
</feature>
<keyword evidence="2" id="KW-0732">Signal</keyword>
<organism evidence="3 4">
    <name type="scientific">Massilia jejuensis</name>
    <dbReference type="NCBI Taxonomy" id="648894"/>
    <lineage>
        <taxon>Bacteria</taxon>
        <taxon>Pseudomonadati</taxon>
        <taxon>Pseudomonadota</taxon>
        <taxon>Betaproteobacteria</taxon>
        <taxon>Burkholderiales</taxon>
        <taxon>Oxalobacteraceae</taxon>
        <taxon>Telluria group</taxon>
        <taxon>Massilia</taxon>
    </lineage>
</organism>
<feature type="chain" id="PRO_5045496401" evidence="2">
    <location>
        <begin position="20"/>
        <end position="117"/>
    </location>
</feature>
<name>A0ABW0PHZ6_9BURK</name>
<accession>A0ABW0PHZ6</accession>
<evidence type="ECO:0000313" key="3">
    <source>
        <dbReference type="EMBL" id="MFC5511643.1"/>
    </source>
</evidence>
<comment type="caution">
    <text evidence="3">The sequence shown here is derived from an EMBL/GenBank/DDBJ whole genome shotgun (WGS) entry which is preliminary data.</text>
</comment>